<name>A0ABR3PIN7_9PEZI</name>
<dbReference type="InterPro" id="IPR006594">
    <property type="entry name" value="LisH"/>
</dbReference>
<keyword evidence="12" id="KW-1185">Reference proteome</keyword>
<reference evidence="11 12" key="1">
    <citation type="submission" date="2024-07" db="EMBL/GenBank/DDBJ databases">
        <title>Draft sequence of the Neodothiora populina.</title>
        <authorList>
            <person name="Drown D.D."/>
            <person name="Schuette U.S."/>
            <person name="Buechlein A.B."/>
            <person name="Rusch D.R."/>
            <person name="Winton L.W."/>
            <person name="Adams G.A."/>
        </authorList>
    </citation>
    <scope>NUCLEOTIDE SEQUENCE [LARGE SCALE GENOMIC DNA]</scope>
    <source>
        <strain evidence="11 12">CPC 39397</strain>
    </source>
</reference>
<dbReference type="PROSITE" id="PS50896">
    <property type="entry name" value="LISH"/>
    <property type="match status" value="1"/>
</dbReference>
<evidence type="ECO:0000256" key="1">
    <source>
        <dbReference type="ARBA" id="ARBA00004123"/>
    </source>
</evidence>
<feature type="repeat" description="WD" evidence="8">
    <location>
        <begin position="494"/>
        <end position="526"/>
    </location>
</feature>
<dbReference type="RefSeq" id="XP_069202271.1">
    <property type="nucleotide sequence ID" value="XM_069343719.1"/>
</dbReference>
<dbReference type="PANTHER" id="PTHR19879:SF1">
    <property type="entry name" value="CANNONBALL-RELATED"/>
    <property type="match status" value="1"/>
</dbReference>
<proteinExistence type="inferred from homology"/>
<feature type="domain" description="TFIID subunit TAF5 NTD2" evidence="10">
    <location>
        <begin position="86"/>
        <end position="216"/>
    </location>
</feature>
<accession>A0ABR3PIN7</accession>
<dbReference type="PANTHER" id="PTHR19879">
    <property type="entry name" value="TRANSCRIPTION INITIATION FACTOR TFIID"/>
    <property type="match status" value="1"/>
</dbReference>
<dbReference type="InterPro" id="IPR036322">
    <property type="entry name" value="WD40_repeat_dom_sf"/>
</dbReference>
<dbReference type="EMBL" id="JBFMKM010000005">
    <property type="protein sequence ID" value="KAL1305998.1"/>
    <property type="molecule type" value="Genomic_DNA"/>
</dbReference>
<dbReference type="SUPFAM" id="SSF160897">
    <property type="entry name" value="Taf5 N-terminal domain-like"/>
    <property type="match status" value="1"/>
</dbReference>
<evidence type="ECO:0000313" key="11">
    <source>
        <dbReference type="EMBL" id="KAL1305998.1"/>
    </source>
</evidence>
<dbReference type="Pfam" id="PF04494">
    <property type="entry name" value="TFIID_NTD2"/>
    <property type="match status" value="1"/>
</dbReference>
<dbReference type="InterPro" id="IPR015943">
    <property type="entry name" value="WD40/YVTN_repeat-like_dom_sf"/>
</dbReference>
<keyword evidence="6" id="KW-0804">Transcription</keyword>
<dbReference type="PROSITE" id="PS50294">
    <property type="entry name" value="WD_REPEATS_REGION"/>
    <property type="match status" value="3"/>
</dbReference>
<keyword evidence="4" id="KW-0677">Repeat</keyword>
<dbReference type="SMART" id="SM00320">
    <property type="entry name" value="WD40"/>
    <property type="match status" value="6"/>
</dbReference>
<feature type="repeat" description="WD" evidence="8">
    <location>
        <begin position="469"/>
        <end position="493"/>
    </location>
</feature>
<evidence type="ECO:0000256" key="6">
    <source>
        <dbReference type="ARBA" id="ARBA00023163"/>
    </source>
</evidence>
<dbReference type="CDD" id="cd00200">
    <property type="entry name" value="WD40"/>
    <property type="match status" value="1"/>
</dbReference>
<evidence type="ECO:0000256" key="9">
    <source>
        <dbReference type="SAM" id="MobiDB-lite"/>
    </source>
</evidence>
<feature type="repeat" description="WD" evidence="8">
    <location>
        <begin position="580"/>
        <end position="621"/>
    </location>
</feature>
<dbReference type="PROSITE" id="PS50082">
    <property type="entry name" value="WD_REPEATS_2"/>
    <property type="match status" value="5"/>
</dbReference>
<feature type="compositionally biased region" description="Low complexity" evidence="9">
    <location>
        <begin position="16"/>
        <end position="27"/>
    </location>
</feature>
<evidence type="ECO:0000256" key="4">
    <source>
        <dbReference type="ARBA" id="ARBA00022737"/>
    </source>
</evidence>
<evidence type="ECO:0000256" key="2">
    <source>
        <dbReference type="ARBA" id="ARBA00009435"/>
    </source>
</evidence>
<keyword evidence="5" id="KW-0805">Transcription regulation</keyword>
<feature type="repeat" description="WD" evidence="8">
    <location>
        <begin position="630"/>
        <end position="657"/>
    </location>
</feature>
<dbReference type="Pfam" id="PF00400">
    <property type="entry name" value="WD40"/>
    <property type="match status" value="6"/>
</dbReference>
<dbReference type="PROSITE" id="PS00678">
    <property type="entry name" value="WD_REPEATS_1"/>
    <property type="match status" value="2"/>
</dbReference>
<dbReference type="SUPFAM" id="SSF50978">
    <property type="entry name" value="WD40 repeat-like"/>
    <property type="match status" value="1"/>
</dbReference>
<dbReference type="InterPro" id="IPR020472">
    <property type="entry name" value="WD40_PAC1"/>
</dbReference>
<organism evidence="11 12">
    <name type="scientific">Neodothiora populina</name>
    <dbReference type="NCBI Taxonomy" id="2781224"/>
    <lineage>
        <taxon>Eukaryota</taxon>
        <taxon>Fungi</taxon>
        <taxon>Dikarya</taxon>
        <taxon>Ascomycota</taxon>
        <taxon>Pezizomycotina</taxon>
        <taxon>Dothideomycetes</taxon>
        <taxon>Dothideomycetidae</taxon>
        <taxon>Dothideales</taxon>
        <taxon>Dothioraceae</taxon>
        <taxon>Neodothiora</taxon>
    </lineage>
</organism>
<dbReference type="InterPro" id="IPR019775">
    <property type="entry name" value="WD40_repeat_CS"/>
</dbReference>
<feature type="region of interest" description="Disordered" evidence="9">
    <location>
        <begin position="242"/>
        <end position="265"/>
    </location>
</feature>
<comment type="caution">
    <text evidence="11">The sequence shown here is derived from an EMBL/GenBank/DDBJ whole genome shotgun (WGS) entry which is preliminary data.</text>
</comment>
<keyword evidence="3 8" id="KW-0853">WD repeat</keyword>
<evidence type="ECO:0000259" key="10">
    <source>
        <dbReference type="Pfam" id="PF04494"/>
    </source>
</evidence>
<dbReference type="PRINTS" id="PR00320">
    <property type="entry name" value="GPROTEINBRPT"/>
</dbReference>
<dbReference type="CDD" id="cd08044">
    <property type="entry name" value="TAF5_NTD2"/>
    <property type="match status" value="1"/>
</dbReference>
<feature type="repeat" description="WD" evidence="8">
    <location>
        <begin position="536"/>
        <end position="579"/>
    </location>
</feature>
<dbReference type="InterPro" id="IPR037264">
    <property type="entry name" value="TFIID_NTD2_sf"/>
</dbReference>
<feature type="region of interest" description="Disordered" evidence="9">
    <location>
        <begin position="1"/>
        <end position="44"/>
    </location>
</feature>
<evidence type="ECO:0000256" key="5">
    <source>
        <dbReference type="ARBA" id="ARBA00023015"/>
    </source>
</evidence>
<dbReference type="Gene3D" id="1.25.40.500">
    <property type="entry name" value="TFIID subunit TAF5, NTD2 domain"/>
    <property type="match status" value="1"/>
</dbReference>
<dbReference type="Gene3D" id="2.130.10.10">
    <property type="entry name" value="YVTN repeat-like/Quinoprotein amine dehydrogenase"/>
    <property type="match status" value="2"/>
</dbReference>
<dbReference type="Pfam" id="PF08513">
    <property type="entry name" value="LisH"/>
    <property type="match status" value="1"/>
</dbReference>
<dbReference type="SMART" id="SM00667">
    <property type="entry name" value="LisH"/>
    <property type="match status" value="1"/>
</dbReference>
<feature type="compositionally biased region" description="Low complexity" evidence="9">
    <location>
        <begin position="662"/>
        <end position="677"/>
    </location>
</feature>
<dbReference type="Proteomes" id="UP001562354">
    <property type="component" value="Unassembled WGS sequence"/>
</dbReference>
<gene>
    <name evidence="11" type="ORF">AAFC00_004131</name>
</gene>
<feature type="region of interest" description="Disordered" evidence="9">
    <location>
        <begin position="646"/>
        <end position="751"/>
    </location>
</feature>
<dbReference type="GeneID" id="95977831"/>
<feature type="compositionally biased region" description="Pro residues" evidence="9">
    <location>
        <begin position="28"/>
        <end position="37"/>
    </location>
</feature>
<protein>
    <recommendedName>
        <fullName evidence="10">TFIID subunit TAF5 NTD2 domain-containing protein</fullName>
    </recommendedName>
</protein>
<sequence length="777" mass="83978">MSGPQPPPQRTASVGPQNVVQQHHQAPQQPPPPPPGQPQSQQNLNQIVLEYLAKKGYNRTEAMLRKESANQDPDGRPIISRAEEAGGEMYDRAYTLILGWTEKALDIYKGELGRLLWPIFVHAFLNLALEHYPRQCQNFFKAYSDRFQKEHQDDCRALSNISLPEHVQTNQTAQLYRNNRYRITLTQSAFSTFVQFLEANDVEGGSVILNIVQTHMDVKARERAAIGQERSLARIMQAPTDGFETPAEDEGIPGHNPGSANTDLKAPPVLTKLQLAPMPLEDDLMEDVKAELQENDAANPPPPGRNTLLEEFEQRIKQEPNDDAPSREGIPFPPSLARDVAMQVQRVRENRDRFKIEGRTDGVGPGVSVTMFTFHNTFDSLNCIEFSGDNQLAAVGTSESYIRVWSLDNKPLTSPLDPASQQPSSTRRLVGHSGPVYALSFSPTIAVPSDDTQTNGATPTPQLNSSHPRYLLSCSADSTIRLWSLDTFTNLVVYRSHTSPVWDVRFSPFGHYFVSSGADRTARLWSTAHIAPHRLFVGHDSDVDVTAWHPNSAYIFTASGSPDRSVRMWDIQRGNAVRLFTGHLGNITALSCAPNGKLVASADDRGEILLWDLATGRLVKRMKGHVRGGIWTLDWSVESSVLASGGADGTVRTWDVQPPNPNSNSISSSGTATAGAAANGGSGAADGGKSTESGSSSAVAKLDGSNAATGSGGGASGSKSGSGAGAGGASGQQKKGKGKDVVVSPDQISAFPTKKSPVYKVRFTQMNLVLAGGAYLP</sequence>
<keyword evidence="7" id="KW-0539">Nucleus</keyword>
<dbReference type="InterPro" id="IPR007582">
    <property type="entry name" value="TFIID_NTD2"/>
</dbReference>
<evidence type="ECO:0000313" key="12">
    <source>
        <dbReference type="Proteomes" id="UP001562354"/>
    </source>
</evidence>
<evidence type="ECO:0000256" key="3">
    <source>
        <dbReference type="ARBA" id="ARBA00022574"/>
    </source>
</evidence>
<evidence type="ECO:0000256" key="8">
    <source>
        <dbReference type="PROSITE-ProRule" id="PRU00221"/>
    </source>
</evidence>
<feature type="compositionally biased region" description="Gly residues" evidence="9">
    <location>
        <begin position="710"/>
        <end position="730"/>
    </location>
</feature>
<comment type="similarity">
    <text evidence="2">Belongs to the WD repeat TAF5 family.</text>
</comment>
<comment type="subcellular location">
    <subcellularLocation>
        <location evidence="1">Nucleus</location>
    </subcellularLocation>
</comment>
<evidence type="ECO:0000256" key="7">
    <source>
        <dbReference type="ARBA" id="ARBA00023242"/>
    </source>
</evidence>
<dbReference type="InterPro" id="IPR001680">
    <property type="entry name" value="WD40_rpt"/>
</dbReference>